<comment type="caution">
    <text evidence="1">The sequence shown here is derived from an EMBL/GenBank/DDBJ whole genome shotgun (WGS) entry which is preliminary data.</text>
</comment>
<organism evidence="1 2">
    <name type="scientific">Legionella impletisoli</name>
    <dbReference type="NCBI Taxonomy" id="343510"/>
    <lineage>
        <taxon>Bacteria</taxon>
        <taxon>Pseudomonadati</taxon>
        <taxon>Pseudomonadota</taxon>
        <taxon>Gammaproteobacteria</taxon>
        <taxon>Legionellales</taxon>
        <taxon>Legionellaceae</taxon>
        <taxon>Legionella</taxon>
    </lineage>
</organism>
<proteinExistence type="predicted"/>
<dbReference type="RefSeq" id="WP_229669394.1">
    <property type="nucleotide sequence ID" value="NZ_BMOB01000015.1"/>
</dbReference>
<sequence>MAEIMGRDLLIPGLGWAGHVGIATTYMMSPAGMGNNADQVIEVLNENPVGQVNSISNFKSRSKYWGSKYGVADRGVIGYNILVEANHQRWWCPKYTNDTNYHIGSGIPTTGQVIECGTWRCDTYTWWAFYSQGLDTMPGKIWLPRNLFNFFPYYNDERFALESSEQPPEILAHKSLENVTAEELNEMPYEEFQMIMDTPPVHYVTSPSTVQMQFAYNSNLNDVKRGIMIDRLIADDTETDLVKKLLNLYNETDNIEVKNKIVQGLMLYNQRHRNVKSYIKNDQPLLKGFFAELLDSKSLNPKMADDAIRGFIDTHSSEEIMISRDKIDKWLPTTGHYSSIMLKYTLVHKSKDLQPIYIKSIVDELRKANNSDLDSYLFGPLSIGYQGTGKNLLEPESKQIVADYLKEVRYKYTPQGIKANPKDTHRNTTAPYYFELIKHMGM</sequence>
<dbReference type="EMBL" id="BMOB01000015">
    <property type="protein sequence ID" value="GGI93079.1"/>
    <property type="molecule type" value="Genomic_DNA"/>
</dbReference>
<name>A0A917K166_9GAMM</name>
<evidence type="ECO:0000313" key="2">
    <source>
        <dbReference type="Proteomes" id="UP000630149"/>
    </source>
</evidence>
<evidence type="ECO:0000313" key="1">
    <source>
        <dbReference type="EMBL" id="GGI93079.1"/>
    </source>
</evidence>
<keyword evidence="2" id="KW-1185">Reference proteome</keyword>
<reference evidence="1" key="1">
    <citation type="journal article" date="2014" name="Int. J. Syst. Evol. Microbiol.">
        <title>Complete genome sequence of Corynebacterium casei LMG S-19264T (=DSM 44701T), isolated from a smear-ripened cheese.</title>
        <authorList>
            <consortium name="US DOE Joint Genome Institute (JGI-PGF)"/>
            <person name="Walter F."/>
            <person name="Albersmeier A."/>
            <person name="Kalinowski J."/>
            <person name="Ruckert C."/>
        </authorList>
    </citation>
    <scope>NUCLEOTIDE SEQUENCE</scope>
    <source>
        <strain evidence="1">JCM 13919</strain>
    </source>
</reference>
<dbReference type="Proteomes" id="UP000630149">
    <property type="component" value="Unassembled WGS sequence"/>
</dbReference>
<protein>
    <submittedName>
        <fullName evidence="1">Uncharacterized protein</fullName>
    </submittedName>
</protein>
<accession>A0A917K166</accession>
<gene>
    <name evidence="1" type="ORF">GCM10007966_22070</name>
</gene>
<reference evidence="1" key="2">
    <citation type="submission" date="2020-09" db="EMBL/GenBank/DDBJ databases">
        <authorList>
            <person name="Sun Q."/>
            <person name="Ohkuma M."/>
        </authorList>
    </citation>
    <scope>NUCLEOTIDE SEQUENCE</scope>
    <source>
        <strain evidence="1">JCM 13919</strain>
    </source>
</reference>
<dbReference type="AlphaFoldDB" id="A0A917K166"/>